<name>A0ACC0KND9_CHOFU</name>
<comment type="caution">
    <text evidence="1">The sequence shown here is derived from an EMBL/GenBank/DDBJ whole genome shotgun (WGS) entry which is preliminary data.</text>
</comment>
<gene>
    <name evidence="1" type="ORF">MSG28_010642</name>
</gene>
<sequence length="108" mass="11236">MKCLLLIMALAIINTVSSDGTCTKTNSWISPNSQCVRSTLTNCNVDNSQVYSTTCTNSRYNGIYITSSTTTGSRITGPGCSISHCTITRGSAAPAPACKISGCTLSAN</sequence>
<protein>
    <submittedName>
        <fullName evidence="1">Uncharacterized protein</fullName>
    </submittedName>
</protein>
<dbReference type="EMBL" id="CM046118">
    <property type="protein sequence ID" value="KAI8437984.1"/>
    <property type="molecule type" value="Genomic_DNA"/>
</dbReference>
<organism evidence="1 2">
    <name type="scientific">Choristoneura fumiferana</name>
    <name type="common">Spruce budworm moth</name>
    <name type="synonym">Archips fumiferana</name>
    <dbReference type="NCBI Taxonomy" id="7141"/>
    <lineage>
        <taxon>Eukaryota</taxon>
        <taxon>Metazoa</taxon>
        <taxon>Ecdysozoa</taxon>
        <taxon>Arthropoda</taxon>
        <taxon>Hexapoda</taxon>
        <taxon>Insecta</taxon>
        <taxon>Pterygota</taxon>
        <taxon>Neoptera</taxon>
        <taxon>Endopterygota</taxon>
        <taxon>Lepidoptera</taxon>
        <taxon>Glossata</taxon>
        <taxon>Ditrysia</taxon>
        <taxon>Tortricoidea</taxon>
        <taxon>Tortricidae</taxon>
        <taxon>Tortricinae</taxon>
        <taxon>Choristoneura</taxon>
    </lineage>
</organism>
<evidence type="ECO:0000313" key="2">
    <source>
        <dbReference type="Proteomes" id="UP001064048"/>
    </source>
</evidence>
<proteinExistence type="predicted"/>
<reference evidence="1 2" key="1">
    <citation type="journal article" date="2022" name="Genome Biol. Evol.">
        <title>The Spruce Budworm Genome: Reconstructing the Evolutionary History of Antifreeze Proteins.</title>
        <authorList>
            <person name="Beliveau C."/>
            <person name="Gagne P."/>
            <person name="Picq S."/>
            <person name="Vernygora O."/>
            <person name="Keeling C.I."/>
            <person name="Pinkney K."/>
            <person name="Doucet D."/>
            <person name="Wen F."/>
            <person name="Johnston J.S."/>
            <person name="Maaroufi H."/>
            <person name="Boyle B."/>
            <person name="Laroche J."/>
            <person name="Dewar K."/>
            <person name="Juretic N."/>
            <person name="Blackburn G."/>
            <person name="Nisole A."/>
            <person name="Brunet B."/>
            <person name="Brandao M."/>
            <person name="Lumley L."/>
            <person name="Duan J."/>
            <person name="Quan G."/>
            <person name="Lucarotti C.J."/>
            <person name="Roe A.D."/>
            <person name="Sperling F.A.H."/>
            <person name="Levesque R.C."/>
            <person name="Cusson M."/>
        </authorList>
    </citation>
    <scope>NUCLEOTIDE SEQUENCE [LARGE SCALE GENOMIC DNA]</scope>
    <source>
        <strain evidence="1">Glfc:IPQL:Cfum</strain>
    </source>
</reference>
<evidence type="ECO:0000313" key="1">
    <source>
        <dbReference type="EMBL" id="KAI8437984.1"/>
    </source>
</evidence>
<keyword evidence="2" id="KW-1185">Reference proteome</keyword>
<accession>A0ACC0KND9</accession>
<dbReference type="Proteomes" id="UP001064048">
    <property type="component" value="Chromosome 18"/>
</dbReference>